<organism evidence="4 5">
    <name type="scientific">Paraburkholderia phenoliruptrix BR3459a</name>
    <dbReference type="NCBI Taxonomy" id="1229205"/>
    <lineage>
        <taxon>Bacteria</taxon>
        <taxon>Pseudomonadati</taxon>
        <taxon>Pseudomonadota</taxon>
        <taxon>Betaproteobacteria</taxon>
        <taxon>Burkholderiales</taxon>
        <taxon>Burkholderiaceae</taxon>
        <taxon>Paraburkholderia</taxon>
    </lineage>
</organism>
<dbReference type="Gene3D" id="3.40.50.2300">
    <property type="match status" value="1"/>
</dbReference>
<accession>K0DZH4</accession>
<keyword evidence="1 2" id="KW-0597">Phosphoprotein</keyword>
<feature type="domain" description="Response regulatory" evidence="3">
    <location>
        <begin position="1"/>
        <end position="112"/>
    </location>
</feature>
<dbReference type="PANTHER" id="PTHR44591">
    <property type="entry name" value="STRESS RESPONSE REGULATOR PROTEIN 1"/>
    <property type="match status" value="1"/>
</dbReference>
<feature type="modified residue" description="4-aspartylphosphate" evidence="2">
    <location>
        <position position="48"/>
    </location>
</feature>
<dbReference type="InterPro" id="IPR001789">
    <property type="entry name" value="Sig_transdc_resp-reg_receiver"/>
</dbReference>
<name>K0DZH4_9BURK</name>
<dbReference type="SUPFAM" id="SSF52172">
    <property type="entry name" value="CheY-like"/>
    <property type="match status" value="1"/>
</dbReference>
<dbReference type="PATRIC" id="fig|1229205.11.peg.6723"/>
<dbReference type="RefSeq" id="WP_015004240.1">
    <property type="nucleotide sequence ID" value="NC_018696.1"/>
</dbReference>
<dbReference type="CDD" id="cd00156">
    <property type="entry name" value="REC"/>
    <property type="match status" value="1"/>
</dbReference>
<dbReference type="PROSITE" id="PS50110">
    <property type="entry name" value="RESPONSE_REGULATORY"/>
    <property type="match status" value="1"/>
</dbReference>
<dbReference type="EMBL" id="CP003865">
    <property type="protein sequence ID" value="AFT90042.1"/>
    <property type="molecule type" value="Genomic_DNA"/>
</dbReference>
<evidence type="ECO:0000259" key="3">
    <source>
        <dbReference type="PROSITE" id="PS50110"/>
    </source>
</evidence>
<evidence type="ECO:0000256" key="2">
    <source>
        <dbReference type="PROSITE-ProRule" id="PRU00169"/>
    </source>
</evidence>
<keyword evidence="4" id="KW-0614">Plasmid</keyword>
<dbReference type="GO" id="GO:0016301">
    <property type="term" value="F:kinase activity"/>
    <property type="evidence" value="ECO:0007669"/>
    <property type="project" value="UniProtKB-KW"/>
</dbReference>
<dbReference type="GeneID" id="27801346"/>
<dbReference type="eggNOG" id="COG0745">
    <property type="taxonomic scope" value="Bacteria"/>
</dbReference>
<dbReference type="InterPro" id="IPR011006">
    <property type="entry name" value="CheY-like_superfamily"/>
</dbReference>
<keyword evidence="4" id="KW-0418">Kinase</keyword>
<reference evidence="4 5" key="1">
    <citation type="journal article" date="2012" name="J. Bacteriol.">
        <title>Complete Genome Sequence of Burkholderia phenoliruptrix BR3459a (CLA1), a Heat-Tolerant, Nitrogen-Fixing Symbiont of Mimosa flocculosa.</title>
        <authorList>
            <person name="de Oliveira Cunha C."/>
            <person name="Goda Zuleta L.F."/>
            <person name="Paula de Almeida L.G."/>
            <person name="Prioli Ciapina L."/>
            <person name="Lustrino Borges W."/>
            <person name="Pitard R.M."/>
            <person name="Baldani J.I."/>
            <person name="Straliotto R."/>
            <person name="de Faria S.M."/>
            <person name="Hungria M."/>
            <person name="Sousa Cavada B."/>
            <person name="Mercante F.M."/>
            <person name="Ribeiro de Vasconcelos A.T."/>
        </authorList>
    </citation>
    <scope>NUCLEOTIDE SEQUENCE [LARGE SCALE GENOMIC DNA]</scope>
    <source>
        <strain evidence="4 5">BR3459a</strain>
        <plasmid evidence="4 5">pSYMBR3459</plasmid>
    </source>
</reference>
<evidence type="ECO:0000313" key="4">
    <source>
        <dbReference type="EMBL" id="AFT90042.1"/>
    </source>
</evidence>
<evidence type="ECO:0000256" key="1">
    <source>
        <dbReference type="ARBA" id="ARBA00022553"/>
    </source>
</evidence>
<gene>
    <name evidence="4" type="ORF">BUPH_08522</name>
</gene>
<dbReference type="SMART" id="SM00448">
    <property type="entry name" value="REC"/>
    <property type="match status" value="1"/>
</dbReference>
<keyword evidence="4" id="KW-0808">Transferase</keyword>
<dbReference type="GO" id="GO:0000160">
    <property type="term" value="P:phosphorelay signal transduction system"/>
    <property type="evidence" value="ECO:0007669"/>
    <property type="project" value="InterPro"/>
</dbReference>
<evidence type="ECO:0000313" key="5">
    <source>
        <dbReference type="Proteomes" id="UP000010105"/>
    </source>
</evidence>
<dbReference type="Proteomes" id="UP000010105">
    <property type="component" value="Plasmid pSYMBR3459"/>
</dbReference>
<dbReference type="AlphaFoldDB" id="K0DZH4"/>
<protein>
    <submittedName>
        <fullName evidence="4">Two component sensor histidine kinase protein</fullName>
    </submittedName>
</protein>
<geneLocation type="plasmid" evidence="4 5">
    <name>pSYMBR3459</name>
</geneLocation>
<dbReference type="InterPro" id="IPR050595">
    <property type="entry name" value="Bact_response_regulator"/>
</dbReference>
<sequence>MLADEDPECAESWTAVLRSNGWNVVLAPDGATALLLARQATPDLLITDLNMPNMDGLSLCLAFRADPALVTVPIILASGDPLPGDAITTSHDFFLQKPVGPMMLVAAIAALAMPKKP</sequence>
<proteinExistence type="predicted"/>
<dbReference type="KEGG" id="bpx:BUPH_08522"/>
<dbReference type="Pfam" id="PF00072">
    <property type="entry name" value="Response_reg"/>
    <property type="match status" value="1"/>
</dbReference>
<dbReference type="HOGENOM" id="CLU_000445_69_8_4"/>
<dbReference type="PANTHER" id="PTHR44591:SF3">
    <property type="entry name" value="RESPONSE REGULATORY DOMAIN-CONTAINING PROTEIN"/>
    <property type="match status" value="1"/>
</dbReference>